<evidence type="ECO:0000256" key="3">
    <source>
        <dbReference type="ARBA" id="ARBA00022723"/>
    </source>
</evidence>
<gene>
    <name evidence="9" type="ORF">SPARVUS_LOCUS11228311</name>
</gene>
<keyword evidence="8" id="KW-1133">Transmembrane helix</keyword>
<dbReference type="InterPro" id="IPR001128">
    <property type="entry name" value="Cyt_P450"/>
</dbReference>
<dbReference type="InterPro" id="IPR017972">
    <property type="entry name" value="Cyt_P450_CS"/>
</dbReference>
<dbReference type="PANTHER" id="PTHR24302">
    <property type="entry name" value="CYTOCHROME P450 FAMILY 3"/>
    <property type="match status" value="1"/>
</dbReference>
<dbReference type="PROSITE" id="PS00086">
    <property type="entry name" value="CYTOCHROME_P450"/>
    <property type="match status" value="1"/>
</dbReference>
<proteinExistence type="inferred from homology"/>
<evidence type="ECO:0000256" key="2">
    <source>
        <dbReference type="ARBA" id="ARBA00022617"/>
    </source>
</evidence>
<evidence type="ECO:0000256" key="8">
    <source>
        <dbReference type="SAM" id="Phobius"/>
    </source>
</evidence>
<feature type="transmembrane region" description="Helical" evidence="8">
    <location>
        <begin position="42"/>
        <end position="64"/>
    </location>
</feature>
<protein>
    <recommendedName>
        <fullName evidence="11">Cytochrome P450 family 3 subfamily A member 4, gene 3</fullName>
    </recommendedName>
</protein>
<evidence type="ECO:0000256" key="7">
    <source>
        <dbReference type="RuleBase" id="RU000461"/>
    </source>
</evidence>
<dbReference type="InterPro" id="IPR050705">
    <property type="entry name" value="Cytochrome_P450_3A"/>
</dbReference>
<keyword evidence="10" id="KW-1185">Reference proteome</keyword>
<evidence type="ECO:0000256" key="5">
    <source>
        <dbReference type="ARBA" id="ARBA00023004"/>
    </source>
</evidence>
<keyword evidence="6 7" id="KW-0503">Monooxygenase</keyword>
<dbReference type="PRINTS" id="PR00463">
    <property type="entry name" value="EP450I"/>
</dbReference>
<dbReference type="InterPro" id="IPR036396">
    <property type="entry name" value="Cyt_P450_sf"/>
</dbReference>
<evidence type="ECO:0000256" key="6">
    <source>
        <dbReference type="ARBA" id="ARBA00023033"/>
    </source>
</evidence>
<dbReference type="Proteomes" id="UP001162483">
    <property type="component" value="Unassembled WGS sequence"/>
</dbReference>
<dbReference type="PANTHER" id="PTHR24302:SF45">
    <property type="entry name" value="CYTOCHROME P450 3A"/>
    <property type="match status" value="1"/>
</dbReference>
<sequence>QLYIVLGHRKQRGRVKVAKSDIQNSGSRRRAMNFIPSFSSETWILIALFWVLFLIYGVWPYGIFKKLGVPGPFPVPFIGTFLGYRKGVVQFDLECFKKYGKLWGLYDGRQPVLAILDPVLIKAILVKECYTNFINRRNFGLNGPFESSITIAEDDQWKRIRTVLSPTFTSGKLKEMFQIMNDYSNKLVKNIQVYVANDEPCPMKDVLGAYSMDVVTSSSFSVHVDSLNKPDDPFVKKTKQLLKFGLFSPMLIFVVIFPFLRPILEGLNVTLFPKEFLTFYMNAVTSFKEKRQKGDHSGRVDFLQLMLDSRTEDISGVDKEQKAMTDSEIMAQSVVFILAGYETTSMTLTYLFHNLATHPDVQLKLQEEVDSYLPNKASATYDILMQMEYLDMVIQETLRMYPPAGRVERVSKKTVEINGVTIPQGMVCMIPAYVLHNDPEYWTEPEEFRPERFSKENRESHTPYTFIPFGDGPRNCIGMRFALLSMKVAITAILQHFTCRPCEDTLVPMEFNTQGFMQPKKTNYFEICISILRRELPNTECVL</sequence>
<keyword evidence="2 7" id="KW-0349">Heme</keyword>
<accession>A0ABN9F388</accession>
<feature type="transmembrane region" description="Helical" evidence="8">
    <location>
        <begin position="241"/>
        <end position="260"/>
    </location>
</feature>
<evidence type="ECO:0008006" key="11">
    <source>
        <dbReference type="Google" id="ProtNLM"/>
    </source>
</evidence>
<comment type="caution">
    <text evidence="9">The sequence shown here is derived from an EMBL/GenBank/DDBJ whole genome shotgun (WGS) entry which is preliminary data.</text>
</comment>
<organism evidence="9 10">
    <name type="scientific">Staurois parvus</name>
    <dbReference type="NCBI Taxonomy" id="386267"/>
    <lineage>
        <taxon>Eukaryota</taxon>
        <taxon>Metazoa</taxon>
        <taxon>Chordata</taxon>
        <taxon>Craniata</taxon>
        <taxon>Vertebrata</taxon>
        <taxon>Euteleostomi</taxon>
        <taxon>Amphibia</taxon>
        <taxon>Batrachia</taxon>
        <taxon>Anura</taxon>
        <taxon>Neobatrachia</taxon>
        <taxon>Ranoidea</taxon>
        <taxon>Ranidae</taxon>
        <taxon>Staurois</taxon>
    </lineage>
</organism>
<dbReference type="EMBL" id="CATNWA010016296">
    <property type="protein sequence ID" value="CAI9591536.1"/>
    <property type="molecule type" value="Genomic_DNA"/>
</dbReference>
<dbReference type="Gene3D" id="1.10.630.10">
    <property type="entry name" value="Cytochrome P450"/>
    <property type="match status" value="1"/>
</dbReference>
<dbReference type="SUPFAM" id="SSF48264">
    <property type="entry name" value="Cytochrome P450"/>
    <property type="match status" value="1"/>
</dbReference>
<evidence type="ECO:0000256" key="4">
    <source>
        <dbReference type="ARBA" id="ARBA00023002"/>
    </source>
</evidence>
<keyword evidence="5 7" id="KW-0408">Iron</keyword>
<dbReference type="PRINTS" id="PR00385">
    <property type="entry name" value="P450"/>
</dbReference>
<evidence type="ECO:0000256" key="1">
    <source>
        <dbReference type="ARBA" id="ARBA00010617"/>
    </source>
</evidence>
<keyword evidence="3 7" id="KW-0479">Metal-binding</keyword>
<comment type="similarity">
    <text evidence="1 7">Belongs to the cytochrome P450 family.</text>
</comment>
<keyword evidence="8" id="KW-0812">Transmembrane</keyword>
<dbReference type="Pfam" id="PF00067">
    <property type="entry name" value="p450"/>
    <property type="match status" value="1"/>
</dbReference>
<name>A0ABN9F388_9NEOB</name>
<evidence type="ECO:0000313" key="9">
    <source>
        <dbReference type="EMBL" id="CAI9591536.1"/>
    </source>
</evidence>
<evidence type="ECO:0000313" key="10">
    <source>
        <dbReference type="Proteomes" id="UP001162483"/>
    </source>
</evidence>
<keyword evidence="8" id="KW-0472">Membrane</keyword>
<feature type="non-terminal residue" evidence="9">
    <location>
        <position position="1"/>
    </location>
</feature>
<dbReference type="InterPro" id="IPR002401">
    <property type="entry name" value="Cyt_P450_E_grp-I"/>
</dbReference>
<keyword evidence="4 7" id="KW-0560">Oxidoreductase</keyword>
<reference evidence="9" key="1">
    <citation type="submission" date="2023-05" db="EMBL/GenBank/DDBJ databases">
        <authorList>
            <person name="Stuckert A."/>
        </authorList>
    </citation>
    <scope>NUCLEOTIDE SEQUENCE</scope>
</reference>